<keyword evidence="1" id="KW-0472">Membrane</keyword>
<reference evidence="5 6" key="1">
    <citation type="submission" date="2016-11" db="EMBL/GenBank/DDBJ databases">
        <authorList>
            <person name="Varghese N."/>
            <person name="Submissions S."/>
        </authorList>
    </citation>
    <scope>NUCLEOTIDE SEQUENCE [LARGE SCALE GENOMIC DNA]</scope>
    <source>
        <strain evidence="5 6">CGMCC 1.12174</strain>
        <strain evidence="4 7">DSM 26351</strain>
    </source>
</reference>
<feature type="transmembrane region" description="Helical" evidence="1">
    <location>
        <begin position="400"/>
        <end position="419"/>
    </location>
</feature>
<dbReference type="EMBL" id="FOKU01000005">
    <property type="protein sequence ID" value="SFC08425.1"/>
    <property type="molecule type" value="Genomic_DNA"/>
</dbReference>
<dbReference type="Pfam" id="PF06580">
    <property type="entry name" value="His_kinase"/>
    <property type="match status" value="1"/>
</dbReference>
<dbReference type="AlphaFoldDB" id="A0A1M6YFV7"/>
<keyword evidence="1" id="KW-1133">Transmembrane helix</keyword>
<dbReference type="Gene3D" id="3.30.565.10">
    <property type="entry name" value="Histidine kinase-like ATPase, C-terminal domain"/>
    <property type="match status" value="1"/>
</dbReference>
<comment type="caution">
    <text evidence="5">The sequence shown here is derived from an EMBL/GenBank/DDBJ whole genome shotgun (WGS) entry which is preliminary data.</text>
</comment>
<dbReference type="InterPro" id="IPR036890">
    <property type="entry name" value="HATPase_C_sf"/>
</dbReference>
<dbReference type="EMBL" id="FRAT01000007">
    <property type="protein sequence ID" value="SHL17108.1"/>
    <property type="molecule type" value="Genomic_DNA"/>
</dbReference>
<name>A0A1M6YFV7_9FLAO</name>
<dbReference type="InterPro" id="IPR050640">
    <property type="entry name" value="Bact_2-comp_sensor_kinase"/>
</dbReference>
<dbReference type="STRING" id="1055723.SAMN05216293_2867"/>
<dbReference type="InterPro" id="IPR011623">
    <property type="entry name" value="7TMR_DISM_rcpt_extracell_dom1"/>
</dbReference>
<evidence type="ECO:0000313" key="7">
    <source>
        <dbReference type="Proteomes" id="UP000198940"/>
    </source>
</evidence>
<feature type="domain" description="Signal transduction histidine kinase internal region" evidence="2">
    <location>
        <begin position="439"/>
        <end position="517"/>
    </location>
</feature>
<proteinExistence type="predicted"/>
<evidence type="ECO:0000313" key="4">
    <source>
        <dbReference type="EMBL" id="SFC08425.1"/>
    </source>
</evidence>
<sequence>MVVGAIISFFKSILCSPSTGLGEKCISDNPAWKQKAIRFLSLLTCCLMYSLGTTSLFAQTVEMDRKTKNVPFSILKVNDLDLGIDELLSSDSLFIADESWRFNDVNATYWVKLDFIDELDTLGTQESWRLRTLNYSKASMYYQKDGHIEHRAFGHFNKIEKNKSLVHLQGVSFKKQYLIDQRYLYLKVEVVEPYSRAPRFEYLSEKANRFYTDYYTDNDLNKVIMDHVYLGACLIFFLTFLIIFSYTKKAEFLCYALYIFFSAFFLVRFFFPEYQSFIGSLFGYWSVVVSQILINFFYVLFAMYYLNTKKTYPKLHMAMQAIVVLLLLLILLYTYSFYSGEYTISNVTLNLQRLLMTLFGIFSMSYLLFKAKDRLAIFIVTGSFIYMTGALLYMFTVRKYYMIIGSTLEIIIFSLALAYKIKQEYEAKLILQQEVSMKETNTLRAQMNPHFIFNSLNSIQHLILKDDKLSALKYLSKFGKIVRNVLESSHEVLVTLTEEIELLRSYLELESLRFDNSFEYTIHIDEELDTDQVEIPLMLIQPLVENAIIHGLAGKKEGNRTLSLRFEKKDDFCVIEIEDNGIGRHATGATKTHGKSRGMQITEKRLNMLHMPNGKKNTMEIIDKYDSESHPSGTKIIIRIVSNP</sequence>
<dbReference type="Proteomes" id="UP000184031">
    <property type="component" value="Unassembled WGS sequence"/>
</dbReference>
<feature type="transmembrane region" description="Helical" evidence="1">
    <location>
        <begin position="253"/>
        <end position="271"/>
    </location>
</feature>
<evidence type="ECO:0000259" key="2">
    <source>
        <dbReference type="Pfam" id="PF06580"/>
    </source>
</evidence>
<feature type="transmembrane region" description="Helical" evidence="1">
    <location>
        <begin position="318"/>
        <end position="338"/>
    </location>
</feature>
<dbReference type="GO" id="GO:0000155">
    <property type="term" value="F:phosphorelay sensor kinase activity"/>
    <property type="evidence" value="ECO:0007669"/>
    <property type="project" value="InterPro"/>
</dbReference>
<evidence type="ECO:0000313" key="5">
    <source>
        <dbReference type="EMBL" id="SHL17108.1"/>
    </source>
</evidence>
<feature type="transmembrane region" description="Helical" evidence="1">
    <location>
        <begin position="350"/>
        <end position="368"/>
    </location>
</feature>
<keyword evidence="7" id="KW-1185">Reference proteome</keyword>
<dbReference type="SUPFAM" id="SSF55874">
    <property type="entry name" value="ATPase domain of HSP90 chaperone/DNA topoisomerase II/histidine kinase"/>
    <property type="match status" value="1"/>
</dbReference>
<dbReference type="Proteomes" id="UP000198940">
    <property type="component" value="Unassembled WGS sequence"/>
</dbReference>
<dbReference type="PANTHER" id="PTHR34220:SF7">
    <property type="entry name" value="SENSOR HISTIDINE KINASE YPDA"/>
    <property type="match status" value="1"/>
</dbReference>
<evidence type="ECO:0000259" key="3">
    <source>
        <dbReference type="Pfam" id="PF07695"/>
    </source>
</evidence>
<dbReference type="OrthoDB" id="6190788at2"/>
<dbReference type="Pfam" id="PF07695">
    <property type="entry name" value="7TMR-DISM_7TM"/>
    <property type="match status" value="1"/>
</dbReference>
<gene>
    <name evidence="4" type="ORF">SAMN04487891_105263</name>
    <name evidence="5" type="ORF">SAMN05216293_2867</name>
</gene>
<dbReference type="PANTHER" id="PTHR34220">
    <property type="entry name" value="SENSOR HISTIDINE KINASE YPDA"/>
    <property type="match status" value="1"/>
</dbReference>
<accession>A0A1M6YFV7</accession>
<protein>
    <submittedName>
        <fullName evidence="5">7TM diverse intracellular signalling</fullName>
    </submittedName>
</protein>
<feature type="transmembrane region" description="Helical" evidence="1">
    <location>
        <begin position="283"/>
        <end position="306"/>
    </location>
</feature>
<dbReference type="InterPro" id="IPR010559">
    <property type="entry name" value="Sig_transdc_His_kin_internal"/>
</dbReference>
<organism evidence="5 6">
    <name type="scientific">Flagellimonas taeanensis</name>
    <dbReference type="NCBI Taxonomy" id="1005926"/>
    <lineage>
        <taxon>Bacteria</taxon>
        <taxon>Pseudomonadati</taxon>
        <taxon>Bacteroidota</taxon>
        <taxon>Flavobacteriia</taxon>
        <taxon>Flavobacteriales</taxon>
        <taxon>Flavobacteriaceae</taxon>
        <taxon>Flagellimonas</taxon>
    </lineage>
</organism>
<feature type="domain" description="7TM-DISM receptor extracellular" evidence="3">
    <location>
        <begin position="225"/>
        <end position="420"/>
    </location>
</feature>
<evidence type="ECO:0000313" key="6">
    <source>
        <dbReference type="Proteomes" id="UP000184031"/>
    </source>
</evidence>
<evidence type="ECO:0000256" key="1">
    <source>
        <dbReference type="SAM" id="Phobius"/>
    </source>
</evidence>
<keyword evidence="1" id="KW-0812">Transmembrane</keyword>
<feature type="transmembrane region" description="Helical" evidence="1">
    <location>
        <begin position="228"/>
        <end position="246"/>
    </location>
</feature>
<feature type="transmembrane region" description="Helical" evidence="1">
    <location>
        <begin position="375"/>
        <end position="394"/>
    </location>
</feature>
<dbReference type="GO" id="GO:0016020">
    <property type="term" value="C:membrane"/>
    <property type="evidence" value="ECO:0007669"/>
    <property type="project" value="InterPro"/>
</dbReference>